<reference evidence="1" key="1">
    <citation type="submission" date="2019-08" db="EMBL/GenBank/DDBJ databases">
        <authorList>
            <person name="Kucharzyk K."/>
            <person name="Murdoch R.W."/>
            <person name="Higgins S."/>
            <person name="Loffler F."/>
        </authorList>
    </citation>
    <scope>NUCLEOTIDE SEQUENCE</scope>
</reference>
<dbReference type="InterPro" id="IPR032774">
    <property type="entry name" value="WG_beta_rep"/>
</dbReference>
<dbReference type="Gene3D" id="2.80.10.50">
    <property type="match status" value="1"/>
</dbReference>
<accession>A0A644Y077</accession>
<gene>
    <name evidence="1" type="ORF">SDC9_68204</name>
</gene>
<dbReference type="EMBL" id="VSSQ01003659">
    <property type="protein sequence ID" value="MPM21759.1"/>
    <property type="molecule type" value="Genomic_DNA"/>
</dbReference>
<organism evidence="1">
    <name type="scientific">bioreactor metagenome</name>
    <dbReference type="NCBI Taxonomy" id="1076179"/>
    <lineage>
        <taxon>unclassified sequences</taxon>
        <taxon>metagenomes</taxon>
        <taxon>ecological metagenomes</taxon>
    </lineage>
</organism>
<proteinExistence type="predicted"/>
<evidence type="ECO:0008006" key="2">
    <source>
        <dbReference type="Google" id="ProtNLM"/>
    </source>
</evidence>
<protein>
    <recommendedName>
        <fullName evidence="2">Copper amine oxidase-like N-terminal domain-containing protein</fullName>
    </recommendedName>
</protein>
<sequence length="871" mass="94468">MKKRLLTAMLALCMVLTMLPTATFAAGNIATPSKTTFVINGQTVNVPEAYDVNNGNNCLQLRGIAVLLKGTAAQFNVSWDGTYAVIETGKPYTGTANPAALAETTNVRKSTTKFSIDGKVTSFDYAYYIDGNTNYLNLREVGAKLSGTASQFNLYWDGAASQAVIEPGKPYTGVAPTAAAAQNYLEEDVTWIGTTAEYQKTLSAFFDSGLRVMPVGTIAEDGAFKTGKYGLVDSSGRWAAQPVYDKIQAEYWTGDSSWGTGIPGYNKPVEQIFVDGYVQATRNGKMGLLDSTGKEVIPCEYKAVGLPVEGVSRLIQEINGKSYIGYWNLELGVEIVKPGKYIADYSSSAAGTAIDYGFYYKPASDTRMVCKFDFNGGYALVLTGKSERIAQNAFTDHGGGANDIRWDGEIFDTKYVTVEYAQMIDKNGKEILPQAYPVLSASLESGTYPQNGPYMVYQAVSTNRIMVESDQGGGWKGFDKHLEEGVIGASGIIIPAKYWGGFWANGGPGMWRFLPNPYGASTALFVDEGIIVTTYADYTQSELSGKGITGYQKIIDFKGKEISATIPQGTPAKEVDPDGNLWKIEIGTGIISGVQVKQTGYDWRVKCLVDVKTGRRLTDDQFALKSQGRGLFVTSYGDYFGPDGKIVFPRAETTTAVKNNPNASEQTVGYDLTLLVRDGKVGYVNASRLAVNGKLPTTPRVKPAPPPMPDWTKFLEKPPEPVVIPEGVDVIADGSYYLQIFGKYLVPVETDFNEYSVQLSATKPEYPFVVKLVSYDAERGPAYDITYNSGATWNASKDGDAFKFGKGGVDATTPKWKISQYSTFCTIRKYANQALAVNASGAKSADGTKVTLWTYKGSAPDHAKITFVKAD</sequence>
<dbReference type="Pfam" id="PF14903">
    <property type="entry name" value="WG_beta_rep"/>
    <property type="match status" value="2"/>
</dbReference>
<comment type="caution">
    <text evidence="1">The sequence shown here is derived from an EMBL/GenBank/DDBJ whole genome shotgun (WGS) entry which is preliminary data.</text>
</comment>
<name>A0A644Y077_9ZZZZ</name>
<dbReference type="AlphaFoldDB" id="A0A644Y077"/>
<evidence type="ECO:0000313" key="1">
    <source>
        <dbReference type="EMBL" id="MPM21759.1"/>
    </source>
</evidence>